<keyword evidence="1" id="KW-1133">Transmembrane helix</keyword>
<keyword evidence="3" id="KW-1185">Reference proteome</keyword>
<evidence type="ECO:0000313" key="2">
    <source>
        <dbReference type="EMBL" id="ETB56994.1"/>
    </source>
</evidence>
<protein>
    <submittedName>
        <fullName evidence="2">Uncharacterized protein</fullName>
    </submittedName>
</protein>
<gene>
    <name evidence="2" type="ORF">YYC_05341</name>
</gene>
<dbReference type="NCBIfam" id="TIGR01590">
    <property type="entry name" value="yir-bir-cir_Pla"/>
    <property type="match status" value="1"/>
</dbReference>
<evidence type="ECO:0000256" key="1">
    <source>
        <dbReference type="SAM" id="Phobius"/>
    </source>
</evidence>
<dbReference type="EMBL" id="KI635811">
    <property type="protein sequence ID" value="ETB56994.1"/>
    <property type="molecule type" value="Genomic_DNA"/>
</dbReference>
<proteinExistence type="predicted"/>
<dbReference type="AlphaFoldDB" id="V7PC43"/>
<dbReference type="Proteomes" id="UP000018538">
    <property type="component" value="Unassembled WGS sequence"/>
</dbReference>
<evidence type="ECO:0000313" key="3">
    <source>
        <dbReference type="Proteomes" id="UP000018538"/>
    </source>
</evidence>
<accession>V7PC43</accession>
<sequence length="319" mass="37100">MADVLCREFESIWKLFSDELNDSKEYYFQKRTFNKYCPNNNCETNIDKINAGCLWLFNGFFGKFGTSNYGDRHTGVVVCIMIWLSYKLSLNTPDNIITLKDFYSNHIENNEEYTKHELNDEKYTSYKEMIDEIKDYMDINISHMSKFYELFKPLCNMNTANTKQNSSDFLQCANKFIDKYKELLNDDNNNDNNSYNKILSVFSKYYNYFGSNMFFNNTAKNLPPLPKEKTSKKGKVVDSKVTETSVSSSETDKSILVTTNSSSDITLSGSSLVNKLIPLLSILFAIAFFGGIAYKVNNKEFKYYFNYIYANVNKKIIHF</sequence>
<feature type="transmembrane region" description="Helical" evidence="1">
    <location>
        <begin position="276"/>
        <end position="294"/>
    </location>
</feature>
<organism evidence="2 3">
    <name type="scientific">Plasmodium yoelii 17X</name>
    <dbReference type="NCBI Taxonomy" id="1323249"/>
    <lineage>
        <taxon>Eukaryota</taxon>
        <taxon>Sar</taxon>
        <taxon>Alveolata</taxon>
        <taxon>Apicomplexa</taxon>
        <taxon>Aconoidasida</taxon>
        <taxon>Haemosporida</taxon>
        <taxon>Plasmodiidae</taxon>
        <taxon>Plasmodium</taxon>
        <taxon>Plasmodium (Vinckeia)</taxon>
    </lineage>
</organism>
<reference evidence="2 3" key="1">
    <citation type="submission" date="2013-11" db="EMBL/GenBank/DDBJ databases">
        <title>The Genome Sequence of Plasmodium yoelii 17X.</title>
        <authorList>
            <consortium name="The Broad Institute Genomics Platform"/>
            <consortium name="The Broad Institute Genome Sequencing Center for Infectious Disease"/>
            <person name="Neafsey D."/>
            <person name="Adams J."/>
            <person name="Walker B."/>
            <person name="Young S.K."/>
            <person name="Zeng Q."/>
            <person name="Gargeya S."/>
            <person name="Fitzgerald M."/>
            <person name="Haas B."/>
            <person name="Abouelleil A."/>
            <person name="Alvarado L."/>
            <person name="Chapman S.B."/>
            <person name="Gainer-Dewar J."/>
            <person name="Goldberg J."/>
            <person name="Griggs A."/>
            <person name="Gujja S."/>
            <person name="Hansen M."/>
            <person name="Howarth C."/>
            <person name="Imamovic A."/>
            <person name="Ireland A."/>
            <person name="Larimer J."/>
            <person name="McCowan C."/>
            <person name="Murphy C."/>
            <person name="Pearson M."/>
            <person name="Poon T.W."/>
            <person name="Priest M."/>
            <person name="Roberts A."/>
            <person name="Saif S."/>
            <person name="Shea T."/>
            <person name="Sykes S."/>
            <person name="Wortman J."/>
            <person name="Nusbaum C."/>
            <person name="Birren B."/>
        </authorList>
    </citation>
    <scope>NUCLEOTIDE SEQUENCE [LARGE SCALE GENOMIC DNA]</scope>
    <source>
        <strain evidence="2 3">17X</strain>
    </source>
</reference>
<name>V7PC43_PLAYE</name>
<dbReference type="InterPro" id="IPR006477">
    <property type="entry name" value="Yir_bir_cir"/>
</dbReference>
<keyword evidence="1" id="KW-0812">Transmembrane</keyword>
<dbReference type="Pfam" id="PF06022">
    <property type="entry name" value="Cir_Bir_Yir"/>
    <property type="match status" value="1"/>
</dbReference>
<keyword evidence="1" id="KW-0472">Membrane</keyword>